<evidence type="ECO:0000313" key="2">
    <source>
        <dbReference type="EMBL" id="PQV41829.1"/>
    </source>
</evidence>
<dbReference type="Pfam" id="PF03720">
    <property type="entry name" value="UDPG_MGDP_dh_C"/>
    <property type="match status" value="1"/>
</dbReference>
<dbReference type="EMBL" id="RJJF01000021">
    <property type="protein sequence ID" value="RNI07243.1"/>
    <property type="molecule type" value="Genomic_DNA"/>
</dbReference>
<organism evidence="2 4">
    <name type="scientific">Methanohalophilus euhalobius</name>
    <dbReference type="NCBI Taxonomy" id="51203"/>
    <lineage>
        <taxon>Archaea</taxon>
        <taxon>Methanobacteriati</taxon>
        <taxon>Methanobacteriota</taxon>
        <taxon>Stenosarchaea group</taxon>
        <taxon>Methanomicrobia</taxon>
        <taxon>Methanosarcinales</taxon>
        <taxon>Methanosarcinaceae</taxon>
        <taxon>Methanohalophilus</taxon>
    </lineage>
</organism>
<dbReference type="GO" id="GO:0016616">
    <property type="term" value="F:oxidoreductase activity, acting on the CH-OH group of donors, NAD or NADP as acceptor"/>
    <property type="evidence" value="ECO:0007669"/>
    <property type="project" value="InterPro"/>
</dbReference>
<evidence type="ECO:0000259" key="1">
    <source>
        <dbReference type="SMART" id="SM00984"/>
    </source>
</evidence>
<dbReference type="RefSeq" id="WP_105461019.1">
    <property type="nucleotide sequence ID" value="NZ_PVBU01000017.1"/>
</dbReference>
<dbReference type="PANTHER" id="PTHR43750:SF3">
    <property type="entry name" value="UDP-GLUCOSE 6-DEHYDROGENASE TUAD"/>
    <property type="match status" value="1"/>
</dbReference>
<dbReference type="SMART" id="SM00984">
    <property type="entry name" value="UDPG_MGDP_dh_C"/>
    <property type="match status" value="1"/>
</dbReference>
<reference evidence="3 5" key="2">
    <citation type="submission" date="2018-10" db="EMBL/GenBank/DDBJ databases">
        <title>Cultivation of a novel Methanohalophilus strain from Kebrit Deep of the Red Sea and a genomic comparison of members of the genus Methanohalophilus.</title>
        <authorList>
            <person name="Guan Y."/>
            <person name="Ngugi D.K."/>
            <person name="Stingl U."/>
        </authorList>
    </citation>
    <scope>NUCLEOTIDE SEQUENCE [LARGE SCALE GENOMIC DNA]</scope>
    <source>
        <strain evidence="3 5">DSM 10369</strain>
    </source>
</reference>
<name>A0A314ZQ17_9EURY</name>
<dbReference type="InterPro" id="IPR036220">
    <property type="entry name" value="UDP-Glc/GDP-Man_DH_C_sf"/>
</dbReference>
<dbReference type="AlphaFoldDB" id="A0A314ZQ17"/>
<dbReference type="SUPFAM" id="SSF52413">
    <property type="entry name" value="UDP-glucose/GDP-mannose dehydrogenase C-terminal domain"/>
    <property type="match status" value="1"/>
</dbReference>
<gene>
    <name evidence="2" type="ORF">B0H22_1177</name>
    <name evidence="3" type="ORF">EDD83_10030</name>
</gene>
<evidence type="ECO:0000313" key="3">
    <source>
        <dbReference type="EMBL" id="RNI07243.1"/>
    </source>
</evidence>
<dbReference type="Gene3D" id="3.40.50.720">
    <property type="entry name" value="NAD(P)-binding Rossmann-like Domain"/>
    <property type="match status" value="1"/>
</dbReference>
<evidence type="ECO:0000313" key="4">
    <source>
        <dbReference type="Proteomes" id="UP000251060"/>
    </source>
</evidence>
<evidence type="ECO:0000313" key="5">
    <source>
        <dbReference type="Proteomes" id="UP000273978"/>
    </source>
</evidence>
<dbReference type="InterPro" id="IPR014027">
    <property type="entry name" value="UDP-Glc/GDP-Man_DH_C"/>
</dbReference>
<sequence>MQRNNIINAAIPDRPFLNDSDDARNTPAEPYRDLLIDAGAEVKVHDPHVLQYPDVEISQDLDAVLDGVDAVVIFAGHRQYYSLEPRQLQELSGQTHPVIVDGRNVVEPDAFIDAGFVYKGIGRGDKNGHEIF</sequence>
<reference evidence="2 4" key="1">
    <citation type="submission" date="2018-02" db="EMBL/GenBank/DDBJ databases">
        <title>Subsurface microbial communities from deep shales in Ohio and West Virginia, USA.</title>
        <authorList>
            <person name="Wrighton K."/>
        </authorList>
    </citation>
    <scope>NUCLEOTIDE SEQUENCE [LARGE SCALE GENOMIC DNA]</scope>
    <source>
        <strain evidence="2 4">DSM 10369</strain>
    </source>
</reference>
<feature type="domain" description="UDP-glucose/GDP-mannose dehydrogenase C-terminal" evidence="1">
    <location>
        <begin position="16"/>
        <end position="108"/>
    </location>
</feature>
<dbReference type="PANTHER" id="PTHR43750">
    <property type="entry name" value="UDP-GLUCOSE 6-DEHYDROGENASE TUAD"/>
    <property type="match status" value="1"/>
</dbReference>
<proteinExistence type="predicted"/>
<dbReference type="Proteomes" id="UP000273978">
    <property type="component" value="Unassembled WGS sequence"/>
</dbReference>
<dbReference type="GO" id="GO:0051287">
    <property type="term" value="F:NAD binding"/>
    <property type="evidence" value="ECO:0007669"/>
    <property type="project" value="InterPro"/>
</dbReference>
<dbReference type="Proteomes" id="UP000251060">
    <property type="component" value="Unassembled WGS sequence"/>
</dbReference>
<protein>
    <submittedName>
        <fullName evidence="2">UDP-glucose/GDP-mannose dehydrogenase family protein</fullName>
    </submittedName>
</protein>
<accession>A0A314ZQ17</accession>
<comment type="caution">
    <text evidence="2">The sequence shown here is derived from an EMBL/GenBank/DDBJ whole genome shotgun (WGS) entry which is preliminary data.</text>
</comment>
<dbReference type="EMBL" id="PVBU01000017">
    <property type="protein sequence ID" value="PQV41829.1"/>
    <property type="molecule type" value="Genomic_DNA"/>
</dbReference>